<dbReference type="InterPro" id="IPR035587">
    <property type="entry name" value="DUS-like_FMN-bd"/>
</dbReference>
<keyword evidence="7" id="KW-0521">NADP</keyword>
<dbReference type="NCBIfam" id="TIGR00737">
    <property type="entry name" value="nifR3_yhdG"/>
    <property type="match status" value="1"/>
</dbReference>
<keyword evidence="3" id="KW-0820">tRNA-binding</keyword>
<evidence type="ECO:0000313" key="13">
    <source>
        <dbReference type="EMBL" id="AKB38945.1"/>
    </source>
</evidence>
<sequence>MLLSSFRRRKSWKIIRDVRLKNHQNTRLKNIRNMKLKKLKIGRTELPGNLLLAPMADVTNLAFRLLCRQDGADLTYTEMISADALLNESRKSFIKGLSSSEDRPFGVQLVGNCPEKLRKAAFFVEEEYRPEVIDINMGCPARCITGAGCGSALLNSPELVREIISELTDALNTPVSAKIRLLGREEKTLEIARLIEKAGVSALTVHGRTAAQMYSGNANLMGIKAVKNELSIPVIANGDIRDEESAERTLELTCCDGLMIGRAAMGNPFIFRRIRHYLKTGEKLEIERQARQLEDFEKYISLLEEHNLLSSINLRMHAHWFTKGLHGSRHVREKINGLKDGKSITELMRSSCQEKY</sequence>
<evidence type="ECO:0000256" key="8">
    <source>
        <dbReference type="ARBA" id="ARBA00022884"/>
    </source>
</evidence>
<dbReference type="Pfam" id="PF01207">
    <property type="entry name" value="Dus"/>
    <property type="match status" value="1"/>
</dbReference>
<dbReference type="STRING" id="1434118.MSSAC_4355"/>
<keyword evidence="4" id="KW-0285">Flavoprotein</keyword>
<evidence type="ECO:0000256" key="5">
    <source>
        <dbReference type="ARBA" id="ARBA00022643"/>
    </source>
</evidence>
<evidence type="ECO:0000256" key="7">
    <source>
        <dbReference type="ARBA" id="ARBA00022857"/>
    </source>
</evidence>
<dbReference type="InterPro" id="IPR004652">
    <property type="entry name" value="DusB-like"/>
</dbReference>
<dbReference type="GO" id="GO:0000049">
    <property type="term" value="F:tRNA binding"/>
    <property type="evidence" value="ECO:0007669"/>
    <property type="project" value="UniProtKB-KW"/>
</dbReference>
<dbReference type="AlphaFoldDB" id="A0A0E3PS01"/>
<keyword evidence="8" id="KW-0694">RNA-binding</keyword>
<dbReference type="InterPro" id="IPR013785">
    <property type="entry name" value="Aldolase_TIM"/>
</dbReference>
<dbReference type="KEGG" id="msj:MSSAC_4355"/>
<dbReference type="GO" id="GO:0050660">
    <property type="term" value="F:flavin adenine dinucleotide binding"/>
    <property type="evidence" value="ECO:0007669"/>
    <property type="project" value="InterPro"/>
</dbReference>
<dbReference type="EC" id="1.-.-.-" evidence="13"/>
<gene>
    <name evidence="13" type="ORF">MSSAC_4355</name>
</gene>
<comment type="catalytic activity">
    <reaction evidence="11">
        <text>a 5,6-dihydrouridine in tRNA + NAD(+) = a uridine in tRNA + NADH + H(+)</text>
        <dbReference type="Rhea" id="RHEA:54452"/>
        <dbReference type="Rhea" id="RHEA-COMP:13339"/>
        <dbReference type="Rhea" id="RHEA-COMP:13887"/>
        <dbReference type="ChEBI" id="CHEBI:15378"/>
        <dbReference type="ChEBI" id="CHEBI:57540"/>
        <dbReference type="ChEBI" id="CHEBI:57945"/>
        <dbReference type="ChEBI" id="CHEBI:65315"/>
        <dbReference type="ChEBI" id="CHEBI:74443"/>
    </reaction>
</comment>
<dbReference type="InterPro" id="IPR024036">
    <property type="entry name" value="tRNA-dHydroUridine_Synthase_C"/>
</dbReference>
<comment type="function">
    <text evidence="2">Catalyzes the synthesis of 5,6-dihydrouridine (D), a modified base found in the D-loop of most tRNAs, via the reduction of the C5-C6 double bond in target uridines.</text>
</comment>
<keyword evidence="5" id="KW-0288">FMN</keyword>
<dbReference type="InterPro" id="IPR001269">
    <property type="entry name" value="DUS_fam"/>
</dbReference>
<accession>A0A0E3PS01</accession>
<keyword evidence="6" id="KW-0819">tRNA processing</keyword>
<dbReference type="InterPro" id="IPR018517">
    <property type="entry name" value="tRNA_hU_synthase_CS"/>
</dbReference>
<evidence type="ECO:0000256" key="11">
    <source>
        <dbReference type="ARBA" id="ARBA00048802"/>
    </source>
</evidence>
<comment type="catalytic activity">
    <reaction evidence="10">
        <text>a 5,6-dihydrouridine in tRNA + NADP(+) = a uridine in tRNA + NADPH + H(+)</text>
        <dbReference type="Rhea" id="RHEA:23624"/>
        <dbReference type="Rhea" id="RHEA-COMP:13339"/>
        <dbReference type="Rhea" id="RHEA-COMP:13887"/>
        <dbReference type="ChEBI" id="CHEBI:15378"/>
        <dbReference type="ChEBI" id="CHEBI:57783"/>
        <dbReference type="ChEBI" id="CHEBI:58349"/>
        <dbReference type="ChEBI" id="CHEBI:65315"/>
        <dbReference type="ChEBI" id="CHEBI:74443"/>
    </reaction>
</comment>
<dbReference type="HOGENOM" id="CLU_013299_0_3_2"/>
<evidence type="ECO:0000256" key="2">
    <source>
        <dbReference type="ARBA" id="ARBA00002790"/>
    </source>
</evidence>
<feature type="domain" description="DUS-like FMN-binding" evidence="12">
    <location>
        <begin position="51"/>
        <end position="344"/>
    </location>
</feature>
<evidence type="ECO:0000256" key="3">
    <source>
        <dbReference type="ARBA" id="ARBA00022555"/>
    </source>
</evidence>
<evidence type="ECO:0000259" key="12">
    <source>
        <dbReference type="Pfam" id="PF01207"/>
    </source>
</evidence>
<dbReference type="GO" id="GO:0017150">
    <property type="term" value="F:tRNA dihydrouridine synthase activity"/>
    <property type="evidence" value="ECO:0007669"/>
    <property type="project" value="InterPro"/>
</dbReference>
<evidence type="ECO:0000256" key="4">
    <source>
        <dbReference type="ARBA" id="ARBA00022630"/>
    </source>
</evidence>
<evidence type="ECO:0000256" key="1">
    <source>
        <dbReference type="ARBA" id="ARBA00001917"/>
    </source>
</evidence>
<protein>
    <submittedName>
        <fullName evidence="13">tRNA dihydrouridine synthase B</fullName>
        <ecNumber evidence="13">1.-.-.-</ecNumber>
    </submittedName>
</protein>
<dbReference type="PIRSF" id="PIRSF006621">
    <property type="entry name" value="Dus"/>
    <property type="match status" value="1"/>
</dbReference>
<name>A0A0E3PS01_9EURY</name>
<dbReference type="SUPFAM" id="SSF51395">
    <property type="entry name" value="FMN-linked oxidoreductases"/>
    <property type="match status" value="1"/>
</dbReference>
<dbReference type="PANTHER" id="PTHR11082">
    <property type="entry name" value="TRNA-DIHYDROURIDINE SYNTHASE"/>
    <property type="match status" value="1"/>
</dbReference>
<dbReference type="PATRIC" id="fig|1434118.4.peg.5580"/>
<keyword evidence="9 13" id="KW-0560">Oxidoreductase</keyword>
<dbReference type="Gene3D" id="3.20.20.70">
    <property type="entry name" value="Aldolase class I"/>
    <property type="match status" value="1"/>
</dbReference>
<evidence type="ECO:0000256" key="10">
    <source>
        <dbReference type="ARBA" id="ARBA00048205"/>
    </source>
</evidence>
<dbReference type="CDD" id="cd02801">
    <property type="entry name" value="DUS_like_FMN"/>
    <property type="match status" value="1"/>
</dbReference>
<dbReference type="Gene3D" id="1.10.1200.80">
    <property type="entry name" value="Putative flavin oxidoreducatase, domain 2"/>
    <property type="match status" value="1"/>
</dbReference>
<evidence type="ECO:0000256" key="6">
    <source>
        <dbReference type="ARBA" id="ARBA00022694"/>
    </source>
</evidence>
<dbReference type="PANTHER" id="PTHR11082:SF25">
    <property type="entry name" value="DUS-LIKE FMN-BINDING DOMAIN-CONTAINING PROTEIN"/>
    <property type="match status" value="1"/>
</dbReference>
<proteinExistence type="predicted"/>
<evidence type="ECO:0000256" key="9">
    <source>
        <dbReference type="ARBA" id="ARBA00023002"/>
    </source>
</evidence>
<dbReference type="EMBL" id="CP009508">
    <property type="protein sequence ID" value="AKB38945.1"/>
    <property type="molecule type" value="Genomic_DNA"/>
</dbReference>
<dbReference type="PROSITE" id="PS01136">
    <property type="entry name" value="UPF0034"/>
    <property type="match status" value="1"/>
</dbReference>
<dbReference type="Proteomes" id="UP000033123">
    <property type="component" value="Chromosome"/>
</dbReference>
<evidence type="ECO:0000313" key="14">
    <source>
        <dbReference type="Proteomes" id="UP000033123"/>
    </source>
</evidence>
<reference evidence="13 14" key="1">
    <citation type="submission" date="2014-07" db="EMBL/GenBank/DDBJ databases">
        <title>Methanogenic archaea and the global carbon cycle.</title>
        <authorList>
            <person name="Henriksen J.R."/>
            <person name="Luke J."/>
            <person name="Reinhart S."/>
            <person name="Benedict M.N."/>
            <person name="Youngblut N.D."/>
            <person name="Metcalf M.E."/>
            <person name="Whitaker R.J."/>
            <person name="Metcalf W.W."/>
        </authorList>
    </citation>
    <scope>NUCLEOTIDE SEQUENCE [LARGE SCALE GENOMIC DNA]</scope>
    <source>
        <strain evidence="13 14">C2J</strain>
    </source>
</reference>
<organism evidence="13 14">
    <name type="scientific">Methanosarcina siciliae C2J</name>
    <dbReference type="NCBI Taxonomy" id="1434118"/>
    <lineage>
        <taxon>Archaea</taxon>
        <taxon>Methanobacteriati</taxon>
        <taxon>Methanobacteriota</taxon>
        <taxon>Stenosarchaea group</taxon>
        <taxon>Methanomicrobia</taxon>
        <taxon>Methanosarcinales</taxon>
        <taxon>Methanosarcinaceae</taxon>
        <taxon>Methanosarcina</taxon>
    </lineage>
</organism>
<comment type="cofactor">
    <cofactor evidence="1">
        <name>FMN</name>
        <dbReference type="ChEBI" id="CHEBI:58210"/>
    </cofactor>
</comment>